<proteinExistence type="predicted"/>
<evidence type="ECO:0000256" key="3">
    <source>
        <dbReference type="ARBA" id="ARBA00022723"/>
    </source>
</evidence>
<keyword evidence="8" id="KW-0670">Pyruvate</keyword>
<comment type="cofactor">
    <cofactor evidence="6">
        <name>[4Fe-4S] cluster</name>
        <dbReference type="ChEBI" id="CHEBI:49883"/>
    </cofactor>
    <text evidence="6">Binds 1 [4Fe-4S] cluster. The cluster is coordinated with 3 cysteines and an exchangeable S-adenosyl-L-methionine.</text>
</comment>
<evidence type="ECO:0000256" key="2">
    <source>
        <dbReference type="ARBA" id="ARBA00022691"/>
    </source>
</evidence>
<keyword evidence="3 6" id="KW-0479">Metal-binding</keyword>
<protein>
    <submittedName>
        <fullName evidence="8">Pyruvate formate lyase activating enzyme</fullName>
    </submittedName>
</protein>
<dbReference type="Proteomes" id="UP000192315">
    <property type="component" value="Unassembled WGS sequence"/>
</dbReference>
<dbReference type="PANTHER" id="PTHR30352">
    <property type="entry name" value="PYRUVATE FORMATE-LYASE-ACTIVATING ENZYME"/>
    <property type="match status" value="1"/>
</dbReference>
<evidence type="ECO:0000259" key="7">
    <source>
        <dbReference type="PROSITE" id="PS51918"/>
    </source>
</evidence>
<keyword evidence="8" id="KW-0456">Lyase</keyword>
<dbReference type="GO" id="GO:0016829">
    <property type="term" value="F:lyase activity"/>
    <property type="evidence" value="ECO:0007669"/>
    <property type="project" value="UniProtKB-KW"/>
</dbReference>
<dbReference type="Gene3D" id="3.20.20.70">
    <property type="entry name" value="Aldolase class I"/>
    <property type="match status" value="1"/>
</dbReference>
<reference evidence="8 9" key="1">
    <citation type="submission" date="2017-04" db="EMBL/GenBank/DDBJ databases">
        <authorList>
            <person name="Varghese N."/>
            <person name="Submissions S."/>
        </authorList>
    </citation>
    <scope>NUCLEOTIDE SEQUENCE [LARGE SCALE GENOMIC DNA]</scope>
    <source>
        <strain evidence="8 9">DSM 9789</strain>
    </source>
</reference>
<feature type="binding site" evidence="6">
    <location>
        <position position="76"/>
    </location>
    <ligand>
        <name>[4Fe-4S] cluster</name>
        <dbReference type="ChEBI" id="CHEBI:49883"/>
        <note>4Fe-4S-S-AdoMet</note>
    </ligand>
</feature>
<feature type="binding site" evidence="6">
    <location>
        <position position="80"/>
    </location>
    <ligand>
        <name>[4Fe-4S] cluster</name>
        <dbReference type="ChEBI" id="CHEBI:49883"/>
        <note>4Fe-4S-S-AdoMet</note>
    </ligand>
</feature>
<dbReference type="SFLD" id="SFLDG01101">
    <property type="entry name" value="Uncharacterised_Radical_SAM_Su"/>
    <property type="match status" value="1"/>
</dbReference>
<organism evidence="8 9">
    <name type="scientific">Picrophilus torridus (strain ATCC 700027 / DSM 9790 / JCM 10055 / NBRC 100828 / KAW 2/3)</name>
    <dbReference type="NCBI Taxonomy" id="1122961"/>
    <lineage>
        <taxon>Archaea</taxon>
        <taxon>Methanobacteriati</taxon>
        <taxon>Thermoplasmatota</taxon>
        <taxon>Thermoplasmata</taxon>
        <taxon>Thermoplasmatales</taxon>
        <taxon>Picrophilaceae</taxon>
        <taxon>Picrophilus</taxon>
    </lineage>
</organism>
<sequence>MLSRTEGNKIRCLACYRYCLLANHQSGFCGVRKNEDGLKLMVENLPMGINIDPIEKKPVLHMLPGSRILSFGTSGCNFACRYCQNYEMSQRKKPEGYYMEPEDVVSMAIKYKCDGIAYTYNEPTIFMEYAREIGLIAHKYGLINIFVTNGYETPEAVEEASKFLDAMTIDFKGNGNESFYKSYISIPRPDYIYDTINLAFKKNIHVEITDLIIPEIGDDLESASYMLERIKNISDEIPVSFLKYHPDYLLKIHETDFNTLLRHYELARSIGMKYVYIGNVLSRYENTYCPNCNNLLIKREWFSSYIKGIDLNGKCKKCGYDTKIILKKRPVIVR</sequence>
<feature type="binding site" evidence="6">
    <location>
        <position position="83"/>
    </location>
    <ligand>
        <name>[4Fe-4S] cluster</name>
        <dbReference type="ChEBI" id="CHEBI:49883"/>
        <note>4Fe-4S-S-AdoMet</note>
    </ligand>
</feature>
<accession>A0A8G2FVC0</accession>
<dbReference type="Pfam" id="PF04055">
    <property type="entry name" value="Radical_SAM"/>
    <property type="match status" value="1"/>
</dbReference>
<keyword evidence="5 6" id="KW-0411">Iron-sulfur</keyword>
<keyword evidence="2 6" id="KW-0949">S-adenosyl-L-methionine</keyword>
<dbReference type="CDD" id="cd01335">
    <property type="entry name" value="Radical_SAM"/>
    <property type="match status" value="1"/>
</dbReference>
<dbReference type="SFLD" id="SFLDS00029">
    <property type="entry name" value="Radical_SAM"/>
    <property type="match status" value="1"/>
</dbReference>
<dbReference type="InterPro" id="IPR013785">
    <property type="entry name" value="Aldolase_TIM"/>
</dbReference>
<evidence type="ECO:0000313" key="8">
    <source>
        <dbReference type="EMBL" id="SMD30144.1"/>
    </source>
</evidence>
<feature type="domain" description="Radical SAM core" evidence="7">
    <location>
        <begin position="61"/>
        <end position="273"/>
    </location>
</feature>
<evidence type="ECO:0000256" key="4">
    <source>
        <dbReference type="ARBA" id="ARBA00023004"/>
    </source>
</evidence>
<comment type="caution">
    <text evidence="8">The sequence shown here is derived from an EMBL/GenBank/DDBJ whole genome shotgun (WGS) entry which is preliminary data.</text>
</comment>
<dbReference type="InterPro" id="IPR058240">
    <property type="entry name" value="rSAM_sf"/>
</dbReference>
<dbReference type="RefSeq" id="WP_084272200.1">
    <property type="nucleotide sequence ID" value="NZ_FWYE01000001.1"/>
</dbReference>
<dbReference type="InterPro" id="IPR007197">
    <property type="entry name" value="rSAM"/>
</dbReference>
<evidence type="ECO:0000256" key="5">
    <source>
        <dbReference type="ARBA" id="ARBA00023014"/>
    </source>
</evidence>
<dbReference type="InterPro" id="IPR034457">
    <property type="entry name" value="Organic_radical-activating"/>
</dbReference>
<evidence type="ECO:0000313" key="9">
    <source>
        <dbReference type="Proteomes" id="UP000192315"/>
    </source>
</evidence>
<keyword evidence="9" id="KW-1185">Reference proteome</keyword>
<keyword evidence="4 6" id="KW-0408">Iron</keyword>
<dbReference type="GO" id="GO:0046872">
    <property type="term" value="F:metal ion binding"/>
    <property type="evidence" value="ECO:0007669"/>
    <property type="project" value="UniProtKB-KW"/>
</dbReference>
<dbReference type="PANTHER" id="PTHR30352:SF5">
    <property type="entry name" value="PYRUVATE FORMATE-LYASE 1-ACTIVATING ENZYME"/>
    <property type="match status" value="1"/>
</dbReference>
<dbReference type="PIRSF" id="PIRSF004869">
    <property type="entry name" value="PflX_prd"/>
    <property type="match status" value="1"/>
</dbReference>
<gene>
    <name evidence="8" type="ORF">SAMN02745355_0005</name>
</gene>
<dbReference type="InterPro" id="IPR016431">
    <property type="entry name" value="Pyrv-formate_lyase-activ_prd"/>
</dbReference>
<dbReference type="GO" id="GO:0051539">
    <property type="term" value="F:4 iron, 4 sulfur cluster binding"/>
    <property type="evidence" value="ECO:0007669"/>
    <property type="project" value="UniProtKB-KW"/>
</dbReference>
<dbReference type="InterPro" id="IPR027596">
    <property type="entry name" value="AmmeMemoSam_rS"/>
</dbReference>
<dbReference type="AlphaFoldDB" id="A0A8G2FVC0"/>
<dbReference type="SUPFAM" id="SSF102114">
    <property type="entry name" value="Radical SAM enzymes"/>
    <property type="match status" value="1"/>
</dbReference>
<evidence type="ECO:0000256" key="6">
    <source>
        <dbReference type="PIRSR" id="PIRSR004869-50"/>
    </source>
</evidence>
<keyword evidence="1" id="KW-0004">4Fe-4S</keyword>
<name>A0A8G2FVC0_PICTO</name>
<dbReference type="EMBL" id="FWYE01000001">
    <property type="protein sequence ID" value="SMD30144.1"/>
    <property type="molecule type" value="Genomic_DNA"/>
</dbReference>
<evidence type="ECO:0000256" key="1">
    <source>
        <dbReference type="ARBA" id="ARBA00022485"/>
    </source>
</evidence>
<dbReference type="NCBIfam" id="TIGR04337">
    <property type="entry name" value="AmmeMemoSam_rS"/>
    <property type="match status" value="1"/>
</dbReference>
<dbReference type="PROSITE" id="PS51918">
    <property type="entry name" value="RADICAL_SAM"/>
    <property type="match status" value="1"/>
</dbReference>